<comment type="caution">
    <text evidence="2">The sequence shown here is derived from an EMBL/GenBank/DDBJ whole genome shotgun (WGS) entry which is preliminary data.</text>
</comment>
<gene>
    <name evidence="2" type="ORF">B0I35DRAFT_442785</name>
</gene>
<proteinExistence type="predicted"/>
<reference evidence="2" key="1">
    <citation type="journal article" date="2021" name="Nat. Commun.">
        <title>Genetic determinants of endophytism in the Arabidopsis root mycobiome.</title>
        <authorList>
            <person name="Mesny F."/>
            <person name="Miyauchi S."/>
            <person name="Thiergart T."/>
            <person name="Pickel B."/>
            <person name="Atanasova L."/>
            <person name="Karlsson M."/>
            <person name="Huettel B."/>
            <person name="Barry K.W."/>
            <person name="Haridas S."/>
            <person name="Chen C."/>
            <person name="Bauer D."/>
            <person name="Andreopoulos W."/>
            <person name="Pangilinan J."/>
            <person name="LaButti K."/>
            <person name="Riley R."/>
            <person name="Lipzen A."/>
            <person name="Clum A."/>
            <person name="Drula E."/>
            <person name="Henrissat B."/>
            <person name="Kohler A."/>
            <person name="Grigoriev I.V."/>
            <person name="Martin F.M."/>
            <person name="Hacquard S."/>
        </authorList>
    </citation>
    <scope>NUCLEOTIDE SEQUENCE</scope>
    <source>
        <strain evidence="2">MPI-CAGE-CH-0235</strain>
    </source>
</reference>
<name>A0A8K0SK67_9HYPO</name>
<evidence type="ECO:0000313" key="3">
    <source>
        <dbReference type="Proteomes" id="UP000813444"/>
    </source>
</evidence>
<feature type="compositionally biased region" description="Basic and acidic residues" evidence="1">
    <location>
        <begin position="44"/>
        <end position="55"/>
    </location>
</feature>
<protein>
    <submittedName>
        <fullName evidence="2">Uncharacterized protein</fullName>
    </submittedName>
</protein>
<keyword evidence="3" id="KW-1185">Reference proteome</keyword>
<evidence type="ECO:0000313" key="2">
    <source>
        <dbReference type="EMBL" id="KAH7308069.1"/>
    </source>
</evidence>
<dbReference type="Proteomes" id="UP000813444">
    <property type="component" value="Unassembled WGS sequence"/>
</dbReference>
<organism evidence="2 3">
    <name type="scientific">Stachybotrys elegans</name>
    <dbReference type="NCBI Taxonomy" id="80388"/>
    <lineage>
        <taxon>Eukaryota</taxon>
        <taxon>Fungi</taxon>
        <taxon>Dikarya</taxon>
        <taxon>Ascomycota</taxon>
        <taxon>Pezizomycotina</taxon>
        <taxon>Sordariomycetes</taxon>
        <taxon>Hypocreomycetidae</taxon>
        <taxon>Hypocreales</taxon>
        <taxon>Stachybotryaceae</taxon>
        <taxon>Stachybotrys</taxon>
    </lineage>
</organism>
<sequence>MHNCVSAPSSEEQCRDWLKYTWRDGWLTYTRPHVSESSSGRVGRYVEGDEKNHQP</sequence>
<evidence type="ECO:0000256" key="1">
    <source>
        <dbReference type="SAM" id="MobiDB-lite"/>
    </source>
</evidence>
<dbReference type="AlphaFoldDB" id="A0A8K0SK67"/>
<dbReference type="EMBL" id="JAGPNK010000016">
    <property type="protein sequence ID" value="KAH7308069.1"/>
    <property type="molecule type" value="Genomic_DNA"/>
</dbReference>
<feature type="region of interest" description="Disordered" evidence="1">
    <location>
        <begin position="32"/>
        <end position="55"/>
    </location>
</feature>
<accession>A0A8K0SK67</accession>